<sequence length="179" mass="19822">MSAGREAEQLRVIAEVVGIAAERGIEVWLRGGWAMDFYLGEITRDHRDVDWFAWAEDAQSLAGELLKRGYEPLPGPPPEQQLDFLRDGVDVSFALLARDEVGRVVVGGGPWRGEPWPEGMLDGPPGRLGRLRCAIVSPEAQIEIKQMMPVWVPGMPRRAKDADDIARLQAALRDRDGIA</sequence>
<evidence type="ECO:0000313" key="2">
    <source>
        <dbReference type="Proteomes" id="UP000605992"/>
    </source>
</evidence>
<evidence type="ECO:0000313" key="1">
    <source>
        <dbReference type="EMBL" id="GII55471.1"/>
    </source>
</evidence>
<keyword evidence="2" id="KW-1185">Reference proteome</keyword>
<accession>A0A8J3V5S8</accession>
<protein>
    <recommendedName>
        <fullName evidence="3">Aminoglycoside adenylyltransferase</fullName>
    </recommendedName>
</protein>
<dbReference type="EMBL" id="BOOR01000026">
    <property type="protein sequence ID" value="GII55471.1"/>
    <property type="molecule type" value="Genomic_DNA"/>
</dbReference>
<dbReference type="Proteomes" id="UP000605992">
    <property type="component" value="Unassembled WGS sequence"/>
</dbReference>
<comment type="caution">
    <text evidence="1">The sequence shown here is derived from an EMBL/GenBank/DDBJ whole genome shotgun (WGS) entry which is preliminary data.</text>
</comment>
<dbReference type="Pfam" id="PF10706">
    <property type="entry name" value="Aminoglyc_resit"/>
    <property type="match status" value="1"/>
</dbReference>
<gene>
    <name evidence="1" type="ORF">Pth03_38600</name>
</gene>
<dbReference type="RefSeq" id="WP_203945670.1">
    <property type="nucleotide sequence ID" value="NZ_BOOR01000026.1"/>
</dbReference>
<organism evidence="1 2">
    <name type="scientific">Planotetraspora thailandica</name>
    <dbReference type="NCBI Taxonomy" id="487172"/>
    <lineage>
        <taxon>Bacteria</taxon>
        <taxon>Bacillati</taxon>
        <taxon>Actinomycetota</taxon>
        <taxon>Actinomycetes</taxon>
        <taxon>Streptosporangiales</taxon>
        <taxon>Streptosporangiaceae</taxon>
        <taxon>Planotetraspora</taxon>
    </lineage>
</organism>
<name>A0A8J3V5S8_9ACTN</name>
<evidence type="ECO:0008006" key="3">
    <source>
        <dbReference type="Google" id="ProtNLM"/>
    </source>
</evidence>
<proteinExistence type="predicted"/>
<dbReference type="AlphaFoldDB" id="A0A8J3V5S8"/>
<reference evidence="1" key="1">
    <citation type="submission" date="2021-01" db="EMBL/GenBank/DDBJ databases">
        <title>Whole genome shotgun sequence of Planotetraspora thailandica NBRC 104271.</title>
        <authorList>
            <person name="Komaki H."/>
            <person name="Tamura T."/>
        </authorList>
    </citation>
    <scope>NUCLEOTIDE SEQUENCE</scope>
    <source>
        <strain evidence="1">NBRC 104271</strain>
    </source>
</reference>
<dbReference type="InterPro" id="IPR019646">
    <property type="entry name" value="Aminoglyc_AdlTrfase"/>
</dbReference>
<dbReference type="Gene3D" id="3.30.460.40">
    <property type="match status" value="1"/>
</dbReference>